<evidence type="ECO:0000313" key="2">
    <source>
        <dbReference type="Proteomes" id="UP000693738"/>
    </source>
</evidence>
<evidence type="ECO:0000313" key="1">
    <source>
        <dbReference type="EMBL" id="CAG7564336.1"/>
    </source>
</evidence>
<proteinExistence type="predicted"/>
<gene>
    <name evidence="1" type="ORF">FEQUK3_LOCUS10035</name>
</gene>
<dbReference type="EMBL" id="CAJSTJ010000165">
    <property type="protein sequence ID" value="CAG7564336.1"/>
    <property type="molecule type" value="Genomic_DNA"/>
</dbReference>
<reference evidence="1" key="1">
    <citation type="submission" date="2021-05" db="EMBL/GenBank/DDBJ databases">
        <authorList>
            <person name="Khan N."/>
        </authorList>
    </citation>
    <scope>NUCLEOTIDE SEQUENCE</scope>
</reference>
<dbReference type="Proteomes" id="UP000693738">
    <property type="component" value="Unassembled WGS sequence"/>
</dbReference>
<comment type="caution">
    <text evidence="1">The sequence shown here is derived from an EMBL/GenBank/DDBJ whole genome shotgun (WGS) entry which is preliminary data.</text>
</comment>
<accession>A0A8J2NE00</accession>
<sequence>MSLLSLPIELHEQICQEFCLHCQKAPSYTMYYFNILDPYTPPQTRALIALRRTCKVLAHTAQSHLYHRPLGPRFFRFVRILEANPKLGNLVQHLSVVQVLLPPWHKYSRLENFLGYLPSFLQRCDHMKDTELYEDARKSGFNPMPKSLVERFDLPTLTTFDDERQALLITSGLSLMPNLAKLEICLGNWWSFRWCRPDSLPCLRELIILQGNVREPPDGGVIRGLLTAAPALERLELTQIYHENHEGNTSYLSHANVKEVIFNSCTLSSHNLRLLVDGFPNLQTLHVGWEFLMMRPSIEERHPFARVMTDTVLQRKNTLRHLSLNLSGIDNRQDKKLQDLSRMTVLETIHIEDSVLMDESDEGSNDQKIHDILPPSIKEFGLMGEAYEPLYQEVLHLITTRRQHLRKVIIASRDLQKEEWSHWADVFASACLETNIEFSTQEPPEWWALTNSTSQWPDDGEFKGP</sequence>
<protein>
    <recommendedName>
        <fullName evidence="3">F-box domain-containing protein</fullName>
    </recommendedName>
</protein>
<organism evidence="1 2">
    <name type="scientific">Fusarium equiseti</name>
    <name type="common">Fusarium scirpi</name>
    <dbReference type="NCBI Taxonomy" id="61235"/>
    <lineage>
        <taxon>Eukaryota</taxon>
        <taxon>Fungi</taxon>
        <taxon>Dikarya</taxon>
        <taxon>Ascomycota</taxon>
        <taxon>Pezizomycotina</taxon>
        <taxon>Sordariomycetes</taxon>
        <taxon>Hypocreomycetidae</taxon>
        <taxon>Hypocreales</taxon>
        <taxon>Nectriaceae</taxon>
        <taxon>Fusarium</taxon>
        <taxon>Fusarium incarnatum-equiseti species complex</taxon>
    </lineage>
</organism>
<name>A0A8J2NE00_FUSEQ</name>
<evidence type="ECO:0008006" key="3">
    <source>
        <dbReference type="Google" id="ProtNLM"/>
    </source>
</evidence>
<dbReference type="AlphaFoldDB" id="A0A8J2NE00"/>